<dbReference type="PANTHER" id="PTHR22916">
    <property type="entry name" value="GLYCOSYLTRANSFERASE"/>
    <property type="match status" value="1"/>
</dbReference>
<evidence type="ECO:0000256" key="2">
    <source>
        <dbReference type="ARBA" id="ARBA00022679"/>
    </source>
</evidence>
<dbReference type="SUPFAM" id="SSF53448">
    <property type="entry name" value="Nucleotide-diphospho-sugar transferases"/>
    <property type="match status" value="1"/>
</dbReference>
<dbReference type="PANTHER" id="PTHR22916:SF51">
    <property type="entry name" value="GLYCOSYLTRANSFERASE EPSH-RELATED"/>
    <property type="match status" value="1"/>
</dbReference>
<dbReference type="Proteomes" id="UP000261003">
    <property type="component" value="Unassembled WGS sequence"/>
</dbReference>
<evidence type="ECO:0000313" key="6">
    <source>
        <dbReference type="Proteomes" id="UP000261003"/>
    </source>
</evidence>
<evidence type="ECO:0000259" key="3">
    <source>
        <dbReference type="Pfam" id="PF00535"/>
    </source>
</evidence>
<dbReference type="InterPro" id="IPR029044">
    <property type="entry name" value="Nucleotide-diphossugar_trans"/>
</dbReference>
<keyword evidence="1" id="KW-0328">Glycosyltransferase</keyword>
<protein>
    <submittedName>
        <fullName evidence="4">Glycosyltransferase family 2 protein</fullName>
    </submittedName>
</protein>
<accession>A0A3E4WB60</accession>
<evidence type="ECO:0000313" key="7">
    <source>
        <dbReference type="Proteomes" id="UP000283713"/>
    </source>
</evidence>
<sequence>MNALVSILVPIYNVEKYIDRCVRSLFEQTYGNIEYVFIDDCSLDNSMNILMNISKEYPERYGSMKVLFHSKNVGIAQTRNELLKEAKGEYCIFIDSDDYVELNAIEILYNKACETGAEIIRYNYYVNNENGNYEVVTHEPMQNKQQLLEKAISSLSGVDAMWKLFVKRNLYDRNSLQFEDGINACEDYIMSIKLFYYSNLTVDISNVLYYYTVIGNSYSYTKNYELFLVDRIKAIGAVKTFLELNDIWQTYKKALYARIIMCKQTYLINKEYFNIDKYYTLYPEANKTWRNFAYGKREILLFWLAEHKMTILIKLIYLF</sequence>
<evidence type="ECO:0000313" key="5">
    <source>
        <dbReference type="EMBL" id="RHH74905.1"/>
    </source>
</evidence>
<dbReference type="EMBL" id="QRKA01000031">
    <property type="protein sequence ID" value="RHH74905.1"/>
    <property type="molecule type" value="Genomic_DNA"/>
</dbReference>
<proteinExistence type="predicted"/>
<dbReference type="GO" id="GO:0016758">
    <property type="term" value="F:hexosyltransferase activity"/>
    <property type="evidence" value="ECO:0007669"/>
    <property type="project" value="UniProtKB-ARBA"/>
</dbReference>
<dbReference type="Gene3D" id="3.90.550.10">
    <property type="entry name" value="Spore Coat Polysaccharide Biosynthesis Protein SpsA, Chain A"/>
    <property type="match status" value="1"/>
</dbReference>
<organism evidence="4 6">
    <name type="scientific">Phocaeicola vulgatus</name>
    <name type="common">Bacteroides vulgatus</name>
    <dbReference type="NCBI Taxonomy" id="821"/>
    <lineage>
        <taxon>Bacteria</taxon>
        <taxon>Pseudomonadati</taxon>
        <taxon>Bacteroidota</taxon>
        <taxon>Bacteroidia</taxon>
        <taxon>Bacteroidales</taxon>
        <taxon>Bacteroidaceae</taxon>
        <taxon>Phocaeicola</taxon>
    </lineage>
</organism>
<evidence type="ECO:0000256" key="1">
    <source>
        <dbReference type="ARBA" id="ARBA00022676"/>
    </source>
</evidence>
<gene>
    <name evidence="5" type="ORF">DW193_17735</name>
    <name evidence="4" type="ORF">DXC16_20550</name>
</gene>
<feature type="domain" description="Glycosyltransferase 2-like" evidence="3">
    <location>
        <begin position="6"/>
        <end position="145"/>
    </location>
</feature>
<keyword evidence="2 4" id="KW-0808">Transferase</keyword>
<dbReference type="CDD" id="cd00761">
    <property type="entry name" value="Glyco_tranf_GTA_type"/>
    <property type="match status" value="1"/>
</dbReference>
<comment type="caution">
    <text evidence="4">The sequence shown here is derived from an EMBL/GenBank/DDBJ whole genome shotgun (WGS) entry which is preliminary data.</text>
</comment>
<name>A0A3E4WB60_PHOVU</name>
<dbReference type="RefSeq" id="WP_117720532.1">
    <property type="nucleotide sequence ID" value="NZ_CP181423.1"/>
</dbReference>
<dbReference type="EMBL" id="QSTG01000050">
    <property type="protein sequence ID" value="RGM39390.1"/>
    <property type="molecule type" value="Genomic_DNA"/>
</dbReference>
<reference evidence="6 7" key="1">
    <citation type="submission" date="2018-08" db="EMBL/GenBank/DDBJ databases">
        <title>A genome reference for cultivated species of the human gut microbiota.</title>
        <authorList>
            <person name="Zou Y."/>
            <person name="Xue W."/>
            <person name="Luo G."/>
        </authorList>
    </citation>
    <scope>NUCLEOTIDE SEQUENCE [LARGE SCALE GENOMIC DNA]</scope>
    <source>
        <strain evidence="5 7">AM16-6</strain>
        <strain evidence="4 6">OM08-13BH</strain>
    </source>
</reference>
<evidence type="ECO:0000313" key="4">
    <source>
        <dbReference type="EMBL" id="RGM39390.1"/>
    </source>
</evidence>
<dbReference type="AlphaFoldDB" id="A0A3E4WB60"/>
<dbReference type="Proteomes" id="UP000283713">
    <property type="component" value="Unassembled WGS sequence"/>
</dbReference>
<dbReference type="InterPro" id="IPR001173">
    <property type="entry name" value="Glyco_trans_2-like"/>
</dbReference>
<dbReference type="Pfam" id="PF00535">
    <property type="entry name" value="Glycos_transf_2"/>
    <property type="match status" value="1"/>
</dbReference>